<evidence type="ECO:0000259" key="3">
    <source>
        <dbReference type="Pfam" id="PF22602"/>
    </source>
</evidence>
<keyword evidence="2" id="KW-0539">Nucleus</keyword>
<dbReference type="InterPro" id="IPR002075">
    <property type="entry name" value="NTF2_dom"/>
</dbReference>
<dbReference type="Pfam" id="PF22602">
    <property type="entry name" value="NXF_NTF2"/>
    <property type="match status" value="1"/>
</dbReference>
<proteinExistence type="predicted"/>
<accession>A0ABQ9TFV6</accession>
<dbReference type="SUPFAM" id="SSF54427">
    <property type="entry name" value="NTF2-like"/>
    <property type="match status" value="1"/>
</dbReference>
<gene>
    <name evidence="4" type="ORF">P7K49_038857</name>
</gene>
<reference evidence="4 5" key="1">
    <citation type="submission" date="2023-05" db="EMBL/GenBank/DDBJ databases">
        <title>B98-5 Cell Line De Novo Hybrid Assembly: An Optical Mapping Approach.</title>
        <authorList>
            <person name="Kananen K."/>
            <person name="Auerbach J.A."/>
            <person name="Kautto E."/>
            <person name="Blachly J.S."/>
        </authorList>
    </citation>
    <scope>NUCLEOTIDE SEQUENCE [LARGE SCALE GENOMIC DNA]</scope>
    <source>
        <strain evidence="4">B95-8</strain>
        <tissue evidence="4">Cell line</tissue>
    </source>
</reference>
<comment type="caution">
    <text evidence="4">The sequence shown here is derived from an EMBL/GenBank/DDBJ whole genome shotgun (WGS) entry which is preliminary data.</text>
</comment>
<protein>
    <recommendedName>
        <fullName evidence="3">Nuclear transport factor 2 domain-containing protein</fullName>
    </recommendedName>
</protein>
<keyword evidence="5" id="KW-1185">Reference proteome</keyword>
<evidence type="ECO:0000256" key="2">
    <source>
        <dbReference type="ARBA" id="ARBA00023242"/>
    </source>
</evidence>
<dbReference type="Gene3D" id="3.10.450.50">
    <property type="match status" value="1"/>
</dbReference>
<dbReference type="EMBL" id="JASSZA010000023">
    <property type="protein sequence ID" value="KAK2083621.1"/>
    <property type="molecule type" value="Genomic_DNA"/>
</dbReference>
<dbReference type="PANTHER" id="PTHR10662:SF22">
    <property type="entry name" value="NUCLEAR RNA EXPORT FACTOR 1"/>
    <property type="match status" value="1"/>
</dbReference>
<dbReference type="PANTHER" id="PTHR10662">
    <property type="entry name" value="NUCLEAR RNA EXPORT FACTOR"/>
    <property type="match status" value="1"/>
</dbReference>
<evidence type="ECO:0000313" key="4">
    <source>
        <dbReference type="EMBL" id="KAK2083621.1"/>
    </source>
</evidence>
<dbReference type="InterPro" id="IPR032710">
    <property type="entry name" value="NTF2-like_dom_sf"/>
</dbReference>
<sequence>MGAFTGAKSQDVAALPQTLLLLSSTDQRGQLLKHTKHDIVDSLSVWPKTQHDLSSFLVDMWYQTVSICFLPWTGPESQSPKTSPLYAFEEGISCKDSILFTNKVAWDLLSPSLAALLKLLQTPSSRPQRFSCEDIGERSLPSGHTMEDNATGMGKRMQYAFHEVFKMDIYG</sequence>
<feature type="domain" description="Nuclear transport factor 2" evidence="3">
    <location>
        <begin position="19"/>
        <end position="70"/>
    </location>
</feature>
<organism evidence="4 5">
    <name type="scientific">Saguinus oedipus</name>
    <name type="common">Cotton-top tamarin</name>
    <name type="synonym">Oedipomidas oedipus</name>
    <dbReference type="NCBI Taxonomy" id="9490"/>
    <lineage>
        <taxon>Eukaryota</taxon>
        <taxon>Metazoa</taxon>
        <taxon>Chordata</taxon>
        <taxon>Craniata</taxon>
        <taxon>Vertebrata</taxon>
        <taxon>Euteleostomi</taxon>
        <taxon>Mammalia</taxon>
        <taxon>Eutheria</taxon>
        <taxon>Euarchontoglires</taxon>
        <taxon>Primates</taxon>
        <taxon>Haplorrhini</taxon>
        <taxon>Platyrrhini</taxon>
        <taxon>Cebidae</taxon>
        <taxon>Callitrichinae</taxon>
        <taxon>Saguinus</taxon>
    </lineage>
</organism>
<evidence type="ECO:0000313" key="5">
    <source>
        <dbReference type="Proteomes" id="UP001266305"/>
    </source>
</evidence>
<dbReference type="InterPro" id="IPR030217">
    <property type="entry name" value="NXF_fam"/>
</dbReference>
<dbReference type="Proteomes" id="UP001266305">
    <property type="component" value="Unassembled WGS sequence"/>
</dbReference>
<evidence type="ECO:0000256" key="1">
    <source>
        <dbReference type="ARBA" id="ARBA00004123"/>
    </source>
</evidence>
<comment type="subcellular location">
    <subcellularLocation>
        <location evidence="1">Nucleus</location>
    </subcellularLocation>
</comment>
<name>A0ABQ9TFV6_SAGOE</name>